<dbReference type="RefSeq" id="WP_046921937.1">
    <property type="nucleotide sequence ID" value="NZ_AYYL01000015.1"/>
</dbReference>
<feature type="domain" description="Nitroreductase" evidence="4">
    <location>
        <begin position="8"/>
        <end position="177"/>
    </location>
</feature>
<dbReference type="CDD" id="cd02140">
    <property type="entry name" value="Frm2-like"/>
    <property type="match status" value="1"/>
</dbReference>
<sequence>MNNAIEFLKKRRSIYAIGKNIELNNEQITELIEGAFKNSPTAFNSQTVRAVITFGESSDRVWDIVLDELRKVVKDDDAFLKTKEKIATFKAGFGTVLYFTETATVKKLKKDFPLYADNFDDWAEQGIGGAQQAVWEVLAANSLGASLQHYNPLIDDAIKQQFDLPESWRLRAEMPFGSIEAPADDKEFLEDDVRFKVFD</sequence>
<evidence type="ECO:0000313" key="5">
    <source>
        <dbReference type="EMBL" id="SFG29246.1"/>
    </source>
</evidence>
<reference evidence="6" key="1">
    <citation type="submission" date="2016-10" db="EMBL/GenBank/DDBJ databases">
        <authorList>
            <person name="Varghese N."/>
            <person name="Submissions S."/>
        </authorList>
    </citation>
    <scope>NUCLEOTIDE SEQUENCE [LARGE SCALE GENOMIC DNA]</scope>
    <source>
        <strain evidence="6">DSM 20403</strain>
    </source>
</reference>
<organism evidence="5 6">
    <name type="scientific">Ligilactobacillus ruminis DSM 20403 = NBRC 102161</name>
    <dbReference type="NCBI Taxonomy" id="1423798"/>
    <lineage>
        <taxon>Bacteria</taxon>
        <taxon>Bacillati</taxon>
        <taxon>Bacillota</taxon>
        <taxon>Bacilli</taxon>
        <taxon>Lactobacillales</taxon>
        <taxon>Lactobacillaceae</taxon>
        <taxon>Ligilactobacillus</taxon>
    </lineage>
</organism>
<dbReference type="PANTHER" id="PTHR43035">
    <property type="entry name" value="FATTY ACID REPRESSION MUTANT PROTEIN 2-RELATED"/>
    <property type="match status" value="1"/>
</dbReference>
<evidence type="ECO:0000259" key="4">
    <source>
        <dbReference type="Pfam" id="PF00881"/>
    </source>
</evidence>
<evidence type="ECO:0000256" key="1">
    <source>
        <dbReference type="ARBA" id="ARBA00004496"/>
    </source>
</evidence>
<dbReference type="OrthoDB" id="9810617at2"/>
<protein>
    <recommendedName>
        <fullName evidence="4">Nitroreductase domain-containing protein</fullName>
    </recommendedName>
</protein>
<dbReference type="InterPro" id="IPR000415">
    <property type="entry name" value="Nitroreductase-like"/>
</dbReference>
<dbReference type="GO" id="GO:0016491">
    <property type="term" value="F:oxidoreductase activity"/>
    <property type="evidence" value="ECO:0007669"/>
    <property type="project" value="UniProtKB-KW"/>
</dbReference>
<dbReference type="Gene3D" id="3.40.109.10">
    <property type="entry name" value="NADH Oxidase"/>
    <property type="match status" value="1"/>
</dbReference>
<name>A0A1I2QUD6_9LACO</name>
<comment type="subcellular location">
    <subcellularLocation>
        <location evidence="1">Cytoplasm</location>
    </subcellularLocation>
</comment>
<keyword evidence="2" id="KW-0963">Cytoplasm</keyword>
<evidence type="ECO:0000313" key="6">
    <source>
        <dbReference type="Proteomes" id="UP000182635"/>
    </source>
</evidence>
<dbReference type="Proteomes" id="UP000182635">
    <property type="component" value="Unassembled WGS sequence"/>
</dbReference>
<accession>A0A1I2QUD6</accession>
<dbReference type="GO" id="GO:0005737">
    <property type="term" value="C:cytoplasm"/>
    <property type="evidence" value="ECO:0007669"/>
    <property type="project" value="UniProtKB-SubCell"/>
</dbReference>
<gene>
    <name evidence="5" type="ORF">SAMN02910432_00736</name>
</gene>
<dbReference type="SUPFAM" id="SSF55469">
    <property type="entry name" value="FMN-dependent nitroreductase-like"/>
    <property type="match status" value="1"/>
</dbReference>
<evidence type="ECO:0000256" key="2">
    <source>
        <dbReference type="ARBA" id="ARBA00022490"/>
    </source>
</evidence>
<dbReference type="PANTHER" id="PTHR43035:SF1">
    <property type="entry name" value="FATTY ACID REPRESSION MUTANT PROTEIN 2-RELATED"/>
    <property type="match status" value="1"/>
</dbReference>
<dbReference type="Pfam" id="PF00881">
    <property type="entry name" value="Nitroreductase"/>
    <property type="match status" value="1"/>
</dbReference>
<dbReference type="InterPro" id="IPR029479">
    <property type="entry name" value="Nitroreductase"/>
</dbReference>
<evidence type="ECO:0000256" key="3">
    <source>
        <dbReference type="ARBA" id="ARBA00023002"/>
    </source>
</evidence>
<dbReference type="InterPro" id="IPR033877">
    <property type="entry name" value="Frm2/Hbn1"/>
</dbReference>
<proteinExistence type="predicted"/>
<keyword evidence="3" id="KW-0560">Oxidoreductase</keyword>
<dbReference type="GO" id="GO:0034599">
    <property type="term" value="P:cellular response to oxidative stress"/>
    <property type="evidence" value="ECO:0007669"/>
    <property type="project" value="InterPro"/>
</dbReference>
<dbReference type="FunFam" id="3.40.109.10:FF:000001">
    <property type="entry name" value="Nitroreductase family"/>
    <property type="match status" value="1"/>
</dbReference>
<dbReference type="AlphaFoldDB" id="A0A1I2QUD6"/>
<dbReference type="EMBL" id="FOPI01000009">
    <property type="protein sequence ID" value="SFG29246.1"/>
    <property type="molecule type" value="Genomic_DNA"/>
</dbReference>